<dbReference type="RefSeq" id="WP_017336939.1">
    <property type="nucleotide sequence ID" value="NZ_CP010945.1"/>
</dbReference>
<name>A0A0K1QN58_PSEFL</name>
<accession>A0A0K1QN58</accession>
<organism evidence="2 3">
    <name type="scientific">Pseudomonas fluorescens NCIMB 11764</name>
    <dbReference type="NCBI Taxonomy" id="1221522"/>
    <lineage>
        <taxon>Bacteria</taxon>
        <taxon>Pseudomonadati</taxon>
        <taxon>Pseudomonadota</taxon>
        <taxon>Gammaproteobacteria</taxon>
        <taxon>Pseudomonadales</taxon>
        <taxon>Pseudomonadaceae</taxon>
        <taxon>Pseudomonas</taxon>
    </lineage>
</organism>
<dbReference type="EMBL" id="CP010945">
    <property type="protein sequence ID" value="AKV07199.1"/>
    <property type="molecule type" value="Genomic_DNA"/>
</dbReference>
<evidence type="ECO:0000313" key="3">
    <source>
        <dbReference type="Proteomes" id="UP000017175"/>
    </source>
</evidence>
<gene>
    <name evidence="2" type="ORF">B723_12575</name>
</gene>
<protein>
    <submittedName>
        <fullName evidence="2">Antirepressor protein</fullName>
    </submittedName>
</protein>
<dbReference type="OrthoDB" id="1042522at2"/>
<reference evidence="2 3" key="1">
    <citation type="journal article" date="2012" name="J. Bacteriol.">
        <title>Draft genome sequence of the cyanide-utilizing bacterium Pseudomonas fluorescens strain NCIMB 11764.</title>
        <authorList>
            <person name="Vilo C.A."/>
            <person name="Benedik M.J."/>
            <person name="Kunz D.A."/>
            <person name="Dong Q."/>
        </authorList>
    </citation>
    <scope>NUCLEOTIDE SEQUENCE [LARGE SCALE GENOMIC DNA]</scope>
    <source>
        <strain evidence="2 3">NCIMB 11764</strain>
    </source>
</reference>
<dbReference type="eggNOG" id="COG3645">
    <property type="taxonomic scope" value="Bacteria"/>
</dbReference>
<dbReference type="PRINTS" id="PR01994">
    <property type="entry name" value="ANTIREPRESSR"/>
</dbReference>
<sequence length="277" mass="30786">MNTQLMPVPFYGDTIVLVGKDNEPYVAMRPIVENMGLGWSAQRIKIVERFDSVVSEIDTTGADGKQYGMTCLPLRKLVAWLYSISPNKVAPELRDKIIQYQEECDEVLWNYWTKGAAVRPGAVTIAQQISLSKHRLVLLKELMRSRNRSMRDLLGVEITNLSNAMGLPVPDLDALGTVEPPQADVVADFWGALLQLDTKGVAYNHSKDSQLIALNMPHLVELFAANGIQTVIGTDVTTALKRCTEPEFLGQKAVDSIIRKTTTKCWVFKKPAQIQAS</sequence>
<evidence type="ECO:0000259" key="1">
    <source>
        <dbReference type="Pfam" id="PF10547"/>
    </source>
</evidence>
<dbReference type="Pfam" id="PF10547">
    <property type="entry name" value="P22_AR_N"/>
    <property type="match status" value="1"/>
</dbReference>
<dbReference type="AlphaFoldDB" id="A0A0K1QN58"/>
<feature type="domain" description="Antirepressor protein ant N-terminal" evidence="1">
    <location>
        <begin position="8"/>
        <end position="117"/>
    </location>
</feature>
<dbReference type="Proteomes" id="UP000017175">
    <property type="component" value="Chromosome"/>
</dbReference>
<dbReference type="InterPro" id="IPR018875">
    <property type="entry name" value="Antirepressor_Ant_N"/>
</dbReference>
<proteinExistence type="predicted"/>
<evidence type="ECO:0000313" key="2">
    <source>
        <dbReference type="EMBL" id="AKV07199.1"/>
    </source>
</evidence>